<dbReference type="EMBL" id="AMCI01001292">
    <property type="protein sequence ID" value="EJX06018.1"/>
    <property type="molecule type" value="Genomic_DNA"/>
</dbReference>
<proteinExistence type="predicted"/>
<comment type="caution">
    <text evidence="1">The sequence shown here is derived from an EMBL/GenBank/DDBJ whole genome shotgun (WGS) entry which is preliminary data.</text>
</comment>
<protein>
    <submittedName>
        <fullName evidence="1">Uncharacterized protein</fullName>
    </submittedName>
</protein>
<name>J9GTG7_9ZZZZ</name>
<gene>
    <name evidence="1" type="ORF">EVA_05875</name>
</gene>
<reference evidence="1" key="1">
    <citation type="journal article" date="2012" name="PLoS ONE">
        <title>Gene sets for utilization of primary and secondary nutrition supplies in the distal gut of endangered iberian lynx.</title>
        <authorList>
            <person name="Alcaide M."/>
            <person name="Messina E."/>
            <person name="Richter M."/>
            <person name="Bargiela R."/>
            <person name="Peplies J."/>
            <person name="Huws S.A."/>
            <person name="Newbold C.J."/>
            <person name="Golyshin P.N."/>
            <person name="Simon M.A."/>
            <person name="Lopez G."/>
            <person name="Yakimov M.M."/>
            <person name="Ferrer M."/>
        </authorList>
    </citation>
    <scope>NUCLEOTIDE SEQUENCE</scope>
</reference>
<dbReference type="AlphaFoldDB" id="J9GTG7"/>
<organism evidence="1">
    <name type="scientific">gut metagenome</name>
    <dbReference type="NCBI Taxonomy" id="749906"/>
    <lineage>
        <taxon>unclassified sequences</taxon>
        <taxon>metagenomes</taxon>
        <taxon>organismal metagenomes</taxon>
    </lineage>
</organism>
<accession>J9GTG7</accession>
<sequence>MFFLYYYRYTSRPYADQDALLNDLSQEVFYEKTHEFFTKCKGLHCYFEREGGTLQNAIQHANRSLEERANSGRSYTYSEIGLLLEKLSTLG</sequence>
<evidence type="ECO:0000313" key="1">
    <source>
        <dbReference type="EMBL" id="EJX06018.1"/>
    </source>
</evidence>